<organism evidence="9">
    <name type="scientific">Menopon gallinae</name>
    <name type="common">poultry shaft louse</name>
    <dbReference type="NCBI Taxonomy" id="328185"/>
    <lineage>
        <taxon>Eukaryota</taxon>
        <taxon>Metazoa</taxon>
        <taxon>Ecdysozoa</taxon>
        <taxon>Arthropoda</taxon>
        <taxon>Hexapoda</taxon>
        <taxon>Insecta</taxon>
        <taxon>Pterygota</taxon>
        <taxon>Neoptera</taxon>
        <taxon>Paraneoptera</taxon>
        <taxon>Psocodea</taxon>
        <taxon>Troctomorpha</taxon>
        <taxon>Phthiraptera</taxon>
        <taxon>Amblycera</taxon>
        <taxon>Menoponidae</taxon>
        <taxon>Menopon</taxon>
    </lineage>
</organism>
<dbReference type="FunFam" id="3.40.5.50:FF:000001">
    <property type="entry name" value="DNA replication complex GINS protein PSF2"/>
    <property type="match status" value="1"/>
</dbReference>
<comment type="caution">
    <text evidence="9">The sequence shown here is derived from an EMBL/GenBank/DDBJ whole genome shotgun (WGS) entry which is preliminary data.</text>
</comment>
<evidence type="ECO:0000313" key="9">
    <source>
        <dbReference type="EMBL" id="KAL0270670.1"/>
    </source>
</evidence>
<dbReference type="InterPro" id="IPR007257">
    <property type="entry name" value="GINS_Psf2"/>
</dbReference>
<dbReference type="GO" id="GO:0000727">
    <property type="term" value="P:double-strand break repair via break-induced replication"/>
    <property type="evidence" value="ECO:0007669"/>
    <property type="project" value="TreeGrafter"/>
</dbReference>
<feature type="domain" description="DNA replication complex GINS protein PSF2 N-terminal" evidence="8">
    <location>
        <begin position="2"/>
        <end position="61"/>
    </location>
</feature>
<evidence type="ECO:0000256" key="5">
    <source>
        <dbReference type="ARBA" id="ARBA00030871"/>
    </source>
</evidence>
<dbReference type="EMBL" id="JARGDH010000004">
    <property type="protein sequence ID" value="KAL0270670.1"/>
    <property type="molecule type" value="Genomic_DNA"/>
</dbReference>
<evidence type="ECO:0000256" key="1">
    <source>
        <dbReference type="ARBA" id="ARBA00004123"/>
    </source>
</evidence>
<sequence>MDPAEVEFLAENEMVTIIPNFNYSKIFFIVDEVGPFRAGMPLRVPIWLAINLKSRQKCRIIPPDWMDLEKLEELKEEEIRSDYFCKVPSEYYIVITQLLLNVADGDIPRSEALRTIIKDIWDKRQGEITDFRRHVHKGRRSPRQAQSPDQFGDQFS</sequence>
<feature type="region of interest" description="Disordered" evidence="6">
    <location>
        <begin position="133"/>
        <end position="156"/>
    </location>
</feature>
<evidence type="ECO:0000256" key="3">
    <source>
        <dbReference type="ARBA" id="ARBA00022705"/>
    </source>
</evidence>
<dbReference type="CDD" id="cd21694">
    <property type="entry name" value="GINS_B_Psf2"/>
    <property type="match status" value="1"/>
</dbReference>
<dbReference type="InterPro" id="IPR021151">
    <property type="entry name" value="GINS_A"/>
</dbReference>
<comment type="similarity">
    <text evidence="2">Belongs to the GINS2/PSF2 family.</text>
</comment>
<keyword evidence="4" id="KW-0539">Nucleus</keyword>
<dbReference type="InterPro" id="IPR056784">
    <property type="entry name" value="PSF2_N"/>
</dbReference>
<dbReference type="InterPro" id="IPR036224">
    <property type="entry name" value="GINS_bundle-like_dom_sf"/>
</dbReference>
<dbReference type="GO" id="GO:0006260">
    <property type="term" value="P:DNA replication"/>
    <property type="evidence" value="ECO:0007669"/>
    <property type="project" value="UniProtKB-KW"/>
</dbReference>
<protein>
    <recommendedName>
        <fullName evidence="5">GINS complex subunit 2</fullName>
    </recommendedName>
</protein>
<accession>A0AAW2HMI8</accession>
<dbReference type="SUPFAM" id="SSF160059">
    <property type="entry name" value="PriA/YqbF domain"/>
    <property type="match status" value="1"/>
</dbReference>
<dbReference type="Pfam" id="PF05916">
    <property type="entry name" value="Sld5"/>
    <property type="match status" value="1"/>
</dbReference>
<evidence type="ECO:0000256" key="4">
    <source>
        <dbReference type="ARBA" id="ARBA00023242"/>
    </source>
</evidence>
<reference evidence="9" key="1">
    <citation type="journal article" date="2024" name="Gigascience">
        <title>Chromosome-level genome of the poultry shaft louse Menopon gallinae provides insight into the host-switching and adaptive evolution of parasitic lice.</title>
        <authorList>
            <person name="Xu Y."/>
            <person name="Ma L."/>
            <person name="Liu S."/>
            <person name="Liang Y."/>
            <person name="Liu Q."/>
            <person name="He Z."/>
            <person name="Tian L."/>
            <person name="Duan Y."/>
            <person name="Cai W."/>
            <person name="Li H."/>
            <person name="Song F."/>
        </authorList>
    </citation>
    <scope>NUCLEOTIDE SEQUENCE</scope>
    <source>
        <strain evidence="9">Cailab_2023a</strain>
    </source>
</reference>
<dbReference type="Pfam" id="PF25005">
    <property type="entry name" value="PSF2_N"/>
    <property type="match status" value="1"/>
</dbReference>
<dbReference type="Gene3D" id="3.40.5.50">
    <property type="match status" value="1"/>
</dbReference>
<evidence type="ECO:0000256" key="2">
    <source>
        <dbReference type="ARBA" id="ARBA00010565"/>
    </source>
</evidence>
<dbReference type="Gene3D" id="1.20.58.1020">
    <property type="match status" value="1"/>
</dbReference>
<comment type="subcellular location">
    <subcellularLocation>
        <location evidence="1">Nucleus</location>
    </subcellularLocation>
</comment>
<feature type="compositionally biased region" description="Basic residues" evidence="6">
    <location>
        <begin position="133"/>
        <end position="142"/>
    </location>
</feature>
<evidence type="ECO:0000256" key="6">
    <source>
        <dbReference type="SAM" id="MobiDB-lite"/>
    </source>
</evidence>
<dbReference type="SUPFAM" id="SSF158573">
    <property type="entry name" value="GINS helical bundle-like"/>
    <property type="match status" value="1"/>
</dbReference>
<evidence type="ECO:0000259" key="8">
    <source>
        <dbReference type="Pfam" id="PF25005"/>
    </source>
</evidence>
<keyword evidence="3" id="KW-0235">DNA replication</keyword>
<evidence type="ECO:0000259" key="7">
    <source>
        <dbReference type="Pfam" id="PF05916"/>
    </source>
</evidence>
<dbReference type="AlphaFoldDB" id="A0AAW2HMI8"/>
<proteinExistence type="inferred from homology"/>
<gene>
    <name evidence="9" type="ORF">PYX00_008004</name>
</gene>
<feature type="domain" description="GINS subunit" evidence="7">
    <location>
        <begin position="65"/>
        <end position="138"/>
    </location>
</feature>
<dbReference type="CDD" id="cd11712">
    <property type="entry name" value="GINS_A_psf2"/>
    <property type="match status" value="1"/>
</dbReference>
<name>A0AAW2HMI8_9NEOP</name>
<dbReference type="GO" id="GO:0000811">
    <property type="term" value="C:GINS complex"/>
    <property type="evidence" value="ECO:0007669"/>
    <property type="project" value="TreeGrafter"/>
</dbReference>
<dbReference type="PANTHER" id="PTHR12772:SF0">
    <property type="entry name" value="DNA REPLICATION COMPLEX GINS PROTEIN PSF2"/>
    <property type="match status" value="1"/>
</dbReference>
<feature type="compositionally biased region" description="Polar residues" evidence="6">
    <location>
        <begin position="143"/>
        <end position="156"/>
    </location>
</feature>
<dbReference type="PANTHER" id="PTHR12772">
    <property type="entry name" value="DNA REPLICATION COMPLEX GINS PROTEIN PSF2"/>
    <property type="match status" value="1"/>
</dbReference>